<evidence type="ECO:0000256" key="6">
    <source>
        <dbReference type="ARBA" id="ARBA00093785"/>
    </source>
</evidence>
<dbReference type="RefSeq" id="WP_209703065.1">
    <property type="nucleotide sequence ID" value="NZ_JAGGLM010000022.1"/>
</dbReference>
<name>A0ABS4KUT5_9CLOT</name>
<dbReference type="EMBL" id="JAGGLM010000022">
    <property type="protein sequence ID" value="MBP2033811.1"/>
    <property type="molecule type" value="Genomic_DNA"/>
</dbReference>
<evidence type="ECO:0000256" key="5">
    <source>
        <dbReference type="ARBA" id="ARBA00093765"/>
    </source>
</evidence>
<evidence type="ECO:0000256" key="7">
    <source>
        <dbReference type="ARBA" id="ARBA00093797"/>
    </source>
</evidence>
<comment type="subcellular location">
    <subcellularLocation>
        <location evidence="1">Cytoplasm</location>
        <location evidence="1">Cytosol</location>
    </subcellularLocation>
</comment>
<dbReference type="Proteomes" id="UP001519307">
    <property type="component" value="Unassembled WGS sequence"/>
</dbReference>
<keyword evidence="4" id="KW-0143">Chaperone</keyword>
<protein>
    <recommendedName>
        <fullName evidence="7">Flagellar protein FliT</fullName>
    </recommendedName>
</protein>
<accession>A0ABS4KUT5</accession>
<evidence type="ECO:0000313" key="9">
    <source>
        <dbReference type="Proteomes" id="UP001519307"/>
    </source>
</evidence>
<evidence type="ECO:0000256" key="3">
    <source>
        <dbReference type="ARBA" id="ARBA00022795"/>
    </source>
</evidence>
<evidence type="ECO:0000256" key="4">
    <source>
        <dbReference type="ARBA" id="ARBA00023186"/>
    </source>
</evidence>
<comment type="similarity">
    <text evidence="6">Belongs to the bacillales FliT family.</text>
</comment>
<sequence>MELELRETMKNLKGVTCELVDKLEQDDYDALENLIDKRQKLLNTLENIGCTKEQYSAAVKEFEIIHLQDKLWKMMNQKKSGLRKKINNISQKKVMTKSYNNRHLGGNIFSKKI</sequence>
<dbReference type="Pfam" id="PF05400">
    <property type="entry name" value="FliT"/>
    <property type="match status" value="1"/>
</dbReference>
<comment type="caution">
    <text evidence="8">The sequence shown here is derived from an EMBL/GenBank/DDBJ whole genome shotgun (WGS) entry which is preliminary data.</text>
</comment>
<dbReference type="InterPro" id="IPR008622">
    <property type="entry name" value="FliT"/>
</dbReference>
<keyword evidence="3" id="KW-1005">Bacterial flagellum biogenesis</keyword>
<keyword evidence="9" id="KW-1185">Reference proteome</keyword>
<reference evidence="8 9" key="1">
    <citation type="submission" date="2021-03" db="EMBL/GenBank/DDBJ databases">
        <title>Genomic Encyclopedia of Type Strains, Phase IV (KMG-IV): sequencing the most valuable type-strain genomes for metagenomic binning, comparative biology and taxonomic classification.</title>
        <authorList>
            <person name="Goeker M."/>
        </authorList>
    </citation>
    <scope>NUCLEOTIDE SEQUENCE [LARGE SCALE GENOMIC DNA]</scope>
    <source>
        <strain evidence="8 9">DSM 28783</strain>
    </source>
</reference>
<gene>
    <name evidence="8" type="ORF">J2Z42_002518</name>
</gene>
<keyword evidence="2" id="KW-0963">Cytoplasm</keyword>
<evidence type="ECO:0000256" key="2">
    <source>
        <dbReference type="ARBA" id="ARBA00022490"/>
    </source>
</evidence>
<evidence type="ECO:0000313" key="8">
    <source>
        <dbReference type="EMBL" id="MBP2033811.1"/>
    </source>
</evidence>
<organism evidence="8 9">
    <name type="scientific">Clostridium algifaecis</name>
    <dbReference type="NCBI Taxonomy" id="1472040"/>
    <lineage>
        <taxon>Bacteria</taxon>
        <taxon>Bacillati</taxon>
        <taxon>Bacillota</taxon>
        <taxon>Clostridia</taxon>
        <taxon>Eubacteriales</taxon>
        <taxon>Clostridiaceae</taxon>
        <taxon>Clostridium</taxon>
    </lineage>
</organism>
<proteinExistence type="inferred from homology"/>
<evidence type="ECO:0000256" key="1">
    <source>
        <dbReference type="ARBA" id="ARBA00004514"/>
    </source>
</evidence>
<comment type="function">
    <text evidence="5">May act as an export chaperone for the filament capping protein FliD.</text>
</comment>